<feature type="compositionally biased region" description="Low complexity" evidence="1">
    <location>
        <begin position="27"/>
        <end position="47"/>
    </location>
</feature>
<accession>A0A5B7GCH4</accession>
<comment type="caution">
    <text evidence="3">The sequence shown here is derived from an EMBL/GenBank/DDBJ whole genome shotgun (WGS) entry which is preliminary data.</text>
</comment>
<feature type="signal peptide" evidence="2">
    <location>
        <begin position="1"/>
        <end position="19"/>
    </location>
</feature>
<dbReference type="AlphaFoldDB" id="A0A5B7GCH4"/>
<feature type="region of interest" description="Disordered" evidence="1">
    <location>
        <begin position="13"/>
        <end position="75"/>
    </location>
</feature>
<evidence type="ECO:0000256" key="2">
    <source>
        <dbReference type="SAM" id="SignalP"/>
    </source>
</evidence>
<reference evidence="3 4" key="1">
    <citation type="submission" date="2019-05" db="EMBL/GenBank/DDBJ databases">
        <title>Another draft genome of Portunus trituberculatus and its Hox gene families provides insights of decapod evolution.</title>
        <authorList>
            <person name="Jeong J.-H."/>
            <person name="Song I."/>
            <person name="Kim S."/>
            <person name="Choi T."/>
            <person name="Kim D."/>
            <person name="Ryu S."/>
            <person name="Kim W."/>
        </authorList>
    </citation>
    <scope>NUCLEOTIDE SEQUENCE [LARGE SCALE GENOMIC DNA]</scope>
    <source>
        <tissue evidence="3">Muscle</tissue>
    </source>
</reference>
<evidence type="ECO:0000256" key="1">
    <source>
        <dbReference type="SAM" id="MobiDB-lite"/>
    </source>
</evidence>
<organism evidence="3 4">
    <name type="scientific">Portunus trituberculatus</name>
    <name type="common">Swimming crab</name>
    <name type="synonym">Neptunus trituberculatus</name>
    <dbReference type="NCBI Taxonomy" id="210409"/>
    <lineage>
        <taxon>Eukaryota</taxon>
        <taxon>Metazoa</taxon>
        <taxon>Ecdysozoa</taxon>
        <taxon>Arthropoda</taxon>
        <taxon>Crustacea</taxon>
        <taxon>Multicrustacea</taxon>
        <taxon>Malacostraca</taxon>
        <taxon>Eumalacostraca</taxon>
        <taxon>Eucarida</taxon>
        <taxon>Decapoda</taxon>
        <taxon>Pleocyemata</taxon>
        <taxon>Brachyura</taxon>
        <taxon>Eubrachyura</taxon>
        <taxon>Portunoidea</taxon>
        <taxon>Portunidae</taxon>
        <taxon>Portuninae</taxon>
        <taxon>Portunus</taxon>
    </lineage>
</organism>
<keyword evidence="4" id="KW-1185">Reference proteome</keyword>
<keyword evidence="2" id="KW-0732">Signal</keyword>
<evidence type="ECO:0000313" key="4">
    <source>
        <dbReference type="Proteomes" id="UP000324222"/>
    </source>
</evidence>
<name>A0A5B7GCH4_PORTR</name>
<proteinExistence type="predicted"/>
<dbReference type="Proteomes" id="UP000324222">
    <property type="component" value="Unassembled WGS sequence"/>
</dbReference>
<sequence>MLWGLLGLWGLAGCPPSQSPPSLTYGSLPSPESPTSPSSPSNLSPVPWVKLEGRDQDEEHGMHHKKNTTTTTTSPIRMHLYLTS</sequence>
<feature type="compositionally biased region" description="Basic and acidic residues" evidence="1">
    <location>
        <begin position="51"/>
        <end position="61"/>
    </location>
</feature>
<feature type="chain" id="PRO_5022982912" evidence="2">
    <location>
        <begin position="20"/>
        <end position="84"/>
    </location>
</feature>
<dbReference type="EMBL" id="VSRR010012777">
    <property type="protein sequence ID" value="MPC54963.1"/>
    <property type="molecule type" value="Genomic_DNA"/>
</dbReference>
<gene>
    <name evidence="3" type="ORF">E2C01_048892</name>
</gene>
<protein>
    <submittedName>
        <fullName evidence="3">Uncharacterized protein</fullName>
    </submittedName>
</protein>
<evidence type="ECO:0000313" key="3">
    <source>
        <dbReference type="EMBL" id="MPC54963.1"/>
    </source>
</evidence>